<accession>A0A2U9SCB9</accession>
<proteinExistence type="predicted"/>
<evidence type="ECO:0000313" key="3">
    <source>
        <dbReference type="EMBL" id="AWU96463.1"/>
    </source>
</evidence>
<keyword evidence="3" id="KW-0614">Plasmid</keyword>
<evidence type="ECO:0000259" key="2">
    <source>
        <dbReference type="Pfam" id="PF20766"/>
    </source>
</evidence>
<gene>
    <name evidence="3" type="ORF">DM194_17205</name>
</gene>
<keyword evidence="4" id="KW-1185">Reference proteome</keyword>
<dbReference type="Pfam" id="PF20766">
    <property type="entry name" value="DUF447_C"/>
    <property type="match status" value="1"/>
</dbReference>
<feature type="domain" description="DUF447" evidence="1">
    <location>
        <begin position="3"/>
        <end position="119"/>
    </location>
</feature>
<name>A0A2U9SCB9_9PROT</name>
<protein>
    <submittedName>
        <fullName evidence="3">DUF447 domain-containing protein</fullName>
    </submittedName>
</protein>
<evidence type="ECO:0000313" key="4">
    <source>
        <dbReference type="Proteomes" id="UP000249605"/>
    </source>
</evidence>
<dbReference type="KEGG" id="azm:DM194_17205"/>
<dbReference type="Gene3D" id="1.20.58.290">
    <property type="entry name" value="Hypothetical membrane protein ta0354_69_121"/>
    <property type="match status" value="1"/>
</dbReference>
<dbReference type="OrthoDB" id="2112021at2"/>
<dbReference type="InterPro" id="IPR049288">
    <property type="entry name" value="DUF447_C"/>
</dbReference>
<sequence length="192" mass="21410">MIRETIITTTGADGQPHVAPMGVTVEPAGDEERFILAPFRPSRTLDNLFARRCAVVNHTEDVRVFAGCISRRRRDWPTVPAERIDAPRLAGCLSHEEIVVAEVEDDPIRPRFHCRTVHAAGHARFRGHNRAQAAVIEAAILVSRLHMLPADKIDREIEYLSIAIGKTAGPHELEAWGWLIDRIAAHRRGEAS</sequence>
<dbReference type="AlphaFoldDB" id="A0A2U9SCB9"/>
<reference evidence="3 4" key="1">
    <citation type="submission" date="2018-06" db="EMBL/GenBank/DDBJ databases">
        <title>Complete genome sequencing of Azospirillum sp. M2T2B2.</title>
        <authorList>
            <person name="Heo J."/>
            <person name="Kim S.-J."/>
            <person name="Kwon S.-W."/>
            <person name="Anandham R."/>
        </authorList>
    </citation>
    <scope>NUCLEOTIDE SEQUENCE [LARGE SCALE GENOMIC DNA]</scope>
    <source>
        <strain evidence="3 4">M2T2B2</strain>
        <plasmid evidence="3 4">unnamed7</plasmid>
    </source>
</reference>
<dbReference type="Gene3D" id="2.30.110.10">
    <property type="entry name" value="Electron Transport, Fmn-binding Protein, Chain A"/>
    <property type="match status" value="1"/>
</dbReference>
<geneLocation type="plasmid" evidence="3 4">
    <name>unnamed7</name>
</geneLocation>
<dbReference type="EMBL" id="CP029831">
    <property type="protein sequence ID" value="AWU96463.1"/>
    <property type="molecule type" value="Genomic_DNA"/>
</dbReference>
<feature type="domain" description="DUF447" evidence="2">
    <location>
        <begin position="129"/>
        <end position="180"/>
    </location>
</feature>
<dbReference type="InterPro" id="IPR012349">
    <property type="entry name" value="Split_barrel_FMN-bd"/>
</dbReference>
<evidence type="ECO:0000259" key="1">
    <source>
        <dbReference type="Pfam" id="PF04289"/>
    </source>
</evidence>
<dbReference type="Proteomes" id="UP000249605">
    <property type="component" value="Plasmid unnamed7"/>
</dbReference>
<dbReference type="InterPro" id="IPR007386">
    <property type="entry name" value="DUF447_N"/>
</dbReference>
<dbReference type="RefSeq" id="WP_111069203.1">
    <property type="nucleotide sequence ID" value="NZ_CP029831.1"/>
</dbReference>
<organism evidence="3 4">
    <name type="scientific">Azospirillum ramasamyi</name>
    <dbReference type="NCBI Taxonomy" id="682998"/>
    <lineage>
        <taxon>Bacteria</taxon>
        <taxon>Pseudomonadati</taxon>
        <taxon>Pseudomonadota</taxon>
        <taxon>Alphaproteobacteria</taxon>
        <taxon>Rhodospirillales</taxon>
        <taxon>Azospirillaceae</taxon>
        <taxon>Azospirillum</taxon>
    </lineage>
</organism>
<dbReference type="SUPFAM" id="SSF50475">
    <property type="entry name" value="FMN-binding split barrel"/>
    <property type="match status" value="1"/>
</dbReference>
<dbReference type="Pfam" id="PF04289">
    <property type="entry name" value="DUF447_N"/>
    <property type="match status" value="1"/>
</dbReference>